<dbReference type="PROSITE" id="PS50048">
    <property type="entry name" value="ZN2_CY6_FUNGAL_2"/>
    <property type="match status" value="1"/>
</dbReference>
<organism evidence="6 7">
    <name type="scientific">Penicillium brasilianum</name>
    <dbReference type="NCBI Taxonomy" id="104259"/>
    <lineage>
        <taxon>Eukaryota</taxon>
        <taxon>Fungi</taxon>
        <taxon>Dikarya</taxon>
        <taxon>Ascomycota</taxon>
        <taxon>Pezizomycotina</taxon>
        <taxon>Eurotiomycetes</taxon>
        <taxon>Eurotiomycetidae</taxon>
        <taxon>Eurotiales</taxon>
        <taxon>Aspergillaceae</taxon>
        <taxon>Penicillium</taxon>
    </lineage>
</organism>
<gene>
    <name evidence="6" type="ORF">PMG11_10728</name>
</gene>
<keyword evidence="3" id="KW-0804">Transcription</keyword>
<dbReference type="PANTHER" id="PTHR38111:SF9">
    <property type="entry name" value="ZN(2)-C6 FUNGAL-TYPE DOMAIN-CONTAINING PROTEIN"/>
    <property type="match status" value="1"/>
</dbReference>
<proteinExistence type="predicted"/>
<keyword evidence="1" id="KW-0805">Transcription regulation</keyword>
<dbReference type="PROSITE" id="PS00463">
    <property type="entry name" value="ZN2_CY6_FUNGAL_1"/>
    <property type="match status" value="1"/>
</dbReference>
<evidence type="ECO:0000259" key="5">
    <source>
        <dbReference type="PROSITE" id="PS50048"/>
    </source>
</evidence>
<evidence type="ECO:0000256" key="2">
    <source>
        <dbReference type="ARBA" id="ARBA00023125"/>
    </source>
</evidence>
<dbReference type="SMART" id="SM00066">
    <property type="entry name" value="GAL4"/>
    <property type="match status" value="1"/>
</dbReference>
<name>A0A0F7U1W3_PENBI</name>
<dbReference type="EMBL" id="CDHK01000014">
    <property type="protein sequence ID" value="CEJ62221.1"/>
    <property type="molecule type" value="Genomic_DNA"/>
</dbReference>
<dbReference type="AlphaFoldDB" id="A0A0F7U1W3"/>
<keyword evidence="4" id="KW-0539">Nucleus</keyword>
<accession>A0A0F7U1W3</accession>
<evidence type="ECO:0000256" key="3">
    <source>
        <dbReference type="ARBA" id="ARBA00023163"/>
    </source>
</evidence>
<dbReference type="InterPro" id="IPR036864">
    <property type="entry name" value="Zn2-C6_fun-type_DNA-bd_sf"/>
</dbReference>
<dbReference type="SUPFAM" id="SSF57701">
    <property type="entry name" value="Zn2/Cys6 DNA-binding domain"/>
    <property type="match status" value="1"/>
</dbReference>
<evidence type="ECO:0000313" key="7">
    <source>
        <dbReference type="Proteomes" id="UP000042958"/>
    </source>
</evidence>
<keyword evidence="7" id="KW-1185">Reference proteome</keyword>
<protein>
    <recommendedName>
        <fullName evidence="5">Zn(2)-C6 fungal-type domain-containing protein</fullName>
    </recommendedName>
</protein>
<dbReference type="OrthoDB" id="4491390at2759"/>
<dbReference type="STRING" id="104259.A0A0F7U1W3"/>
<dbReference type="Proteomes" id="UP000042958">
    <property type="component" value="Unassembled WGS sequence"/>
</dbReference>
<dbReference type="InterPro" id="IPR053178">
    <property type="entry name" value="Osmoadaptation_assoc"/>
</dbReference>
<dbReference type="InterPro" id="IPR001138">
    <property type="entry name" value="Zn2Cys6_DnaBD"/>
</dbReference>
<dbReference type="GO" id="GO:0003677">
    <property type="term" value="F:DNA binding"/>
    <property type="evidence" value="ECO:0007669"/>
    <property type="project" value="UniProtKB-KW"/>
</dbReference>
<evidence type="ECO:0000256" key="4">
    <source>
        <dbReference type="ARBA" id="ARBA00023242"/>
    </source>
</evidence>
<dbReference type="Pfam" id="PF00172">
    <property type="entry name" value="Zn_clus"/>
    <property type="match status" value="1"/>
</dbReference>
<evidence type="ECO:0000313" key="6">
    <source>
        <dbReference type="EMBL" id="CEJ62221.1"/>
    </source>
</evidence>
<reference evidence="7" key="1">
    <citation type="journal article" date="2015" name="Genome Announc.">
        <title>Draft genome sequence of the fungus Penicillium brasilianum MG11.</title>
        <authorList>
            <person name="Horn F."/>
            <person name="Linde J."/>
            <person name="Mattern D.J."/>
            <person name="Walther G."/>
            <person name="Guthke R."/>
            <person name="Brakhage A.A."/>
            <person name="Valiante V."/>
        </authorList>
    </citation>
    <scope>NUCLEOTIDE SEQUENCE [LARGE SCALE GENOMIC DNA]</scope>
    <source>
        <strain evidence="7">MG11</strain>
    </source>
</reference>
<dbReference type="Gene3D" id="4.10.240.10">
    <property type="entry name" value="Zn(2)-C6 fungal-type DNA-binding domain"/>
    <property type="match status" value="1"/>
</dbReference>
<dbReference type="GO" id="GO:0000981">
    <property type="term" value="F:DNA-binding transcription factor activity, RNA polymerase II-specific"/>
    <property type="evidence" value="ECO:0007669"/>
    <property type="project" value="InterPro"/>
</dbReference>
<feature type="domain" description="Zn(2)-C6 fungal-type" evidence="5">
    <location>
        <begin position="8"/>
        <end position="36"/>
    </location>
</feature>
<dbReference type="CDD" id="cd00067">
    <property type="entry name" value="GAL4"/>
    <property type="match status" value="1"/>
</dbReference>
<sequence length="467" mass="52158">MKIRSRAVCQSCRKRKYGCDGKRPACTQCLKAKITCPGYEDFTFVLPDSSNSRIVLSNASPNHSLSQTALMLQPGSSTKSLMLNFSTFWWSTDEDVVALVNEYFTPDQGDFWQDLCPDKSSSTTCSPWLEVLPLLLDRSRRTSRSAPLLSESLRTLGYSIVCKGYKGSTRSQWDICRAQCYSKAAHFLNRELTEGTGVCDESAAAIMCLSMAELLIPTSNEGWIAHIRGIGRMTELCGPRSFTKPISQQLFMAFRPLIIVEACLSRQDTFLSSYEWQTIPFSLHEAPPLQMLLSHGSVLPSILRKLQSLHLFSDEVKDSLAQNILADLLKTLQELDAWEHSMQSAVQGPLFWPRTACPAPQTVNDSLQLSLWFSSLPVATSLSYLWAFRAVCFRQIGQLLSSDLVPASCRDTALACLNLPAIEDCQKKALAFHSMICQSIPFFMQDEMKFYGVSSVTLPLMLTQTVL</sequence>
<dbReference type="PANTHER" id="PTHR38111">
    <property type="entry name" value="ZN(2)-C6 FUNGAL-TYPE DOMAIN-CONTAINING PROTEIN-RELATED"/>
    <property type="match status" value="1"/>
</dbReference>
<keyword evidence="2" id="KW-0238">DNA-binding</keyword>
<evidence type="ECO:0000256" key="1">
    <source>
        <dbReference type="ARBA" id="ARBA00023015"/>
    </source>
</evidence>
<dbReference type="GO" id="GO:0008270">
    <property type="term" value="F:zinc ion binding"/>
    <property type="evidence" value="ECO:0007669"/>
    <property type="project" value="InterPro"/>
</dbReference>